<keyword evidence="3 6" id="KW-0378">Hydrolase</keyword>
<dbReference type="InterPro" id="IPR000073">
    <property type="entry name" value="AB_hydrolase_1"/>
</dbReference>
<evidence type="ECO:0000313" key="6">
    <source>
        <dbReference type="EMBL" id="SHG37625.1"/>
    </source>
</evidence>
<keyword evidence="7" id="KW-1185">Reference proteome</keyword>
<evidence type="ECO:0000256" key="4">
    <source>
        <dbReference type="SAM" id="MobiDB-lite"/>
    </source>
</evidence>
<evidence type="ECO:0000313" key="7">
    <source>
        <dbReference type="Proteomes" id="UP000184471"/>
    </source>
</evidence>
<feature type="region of interest" description="Disordered" evidence="4">
    <location>
        <begin position="39"/>
        <end position="65"/>
    </location>
</feature>
<evidence type="ECO:0000256" key="1">
    <source>
        <dbReference type="ARBA" id="ARBA00010088"/>
    </source>
</evidence>
<dbReference type="EMBL" id="FQVX01000002">
    <property type="protein sequence ID" value="SHG37625.1"/>
    <property type="molecule type" value="Genomic_DNA"/>
</dbReference>
<evidence type="ECO:0000256" key="2">
    <source>
        <dbReference type="ARBA" id="ARBA00022729"/>
    </source>
</evidence>
<dbReference type="PANTHER" id="PTHR43248">
    <property type="entry name" value="2-SUCCINYL-6-HYDROXY-2,4-CYCLOHEXADIENE-1-CARBOXYLATE SYNTHASE"/>
    <property type="match status" value="1"/>
</dbReference>
<dbReference type="Gene3D" id="3.40.50.1820">
    <property type="entry name" value="alpha/beta hydrolase"/>
    <property type="match status" value="1"/>
</dbReference>
<dbReference type="PANTHER" id="PTHR43248:SF29">
    <property type="entry name" value="TRIPEPTIDYL AMINOPEPTIDASE"/>
    <property type="match status" value="1"/>
</dbReference>
<accession>A0A1M5JB72</accession>
<dbReference type="PROSITE" id="PS51257">
    <property type="entry name" value="PROKAR_LIPOPROTEIN"/>
    <property type="match status" value="1"/>
</dbReference>
<dbReference type="AlphaFoldDB" id="A0A1M5JB72"/>
<proteinExistence type="inferred from homology"/>
<dbReference type="Proteomes" id="UP000184471">
    <property type="component" value="Unassembled WGS sequence"/>
</dbReference>
<comment type="similarity">
    <text evidence="1">Belongs to the peptidase S33 family.</text>
</comment>
<reference evidence="6 7" key="1">
    <citation type="submission" date="2016-11" db="EMBL/GenBank/DDBJ databases">
        <authorList>
            <person name="Jaros S."/>
            <person name="Januszkiewicz K."/>
            <person name="Wedrychowicz H."/>
        </authorList>
    </citation>
    <scope>NUCLEOTIDE SEQUENCE [LARGE SCALE GENOMIC DNA]</scope>
    <source>
        <strain evidence="6 7">DSM 45408</strain>
    </source>
</reference>
<evidence type="ECO:0000256" key="3">
    <source>
        <dbReference type="ARBA" id="ARBA00022801"/>
    </source>
</evidence>
<feature type="compositionally biased region" description="Low complexity" evidence="4">
    <location>
        <begin position="39"/>
        <end position="62"/>
    </location>
</feature>
<dbReference type="Pfam" id="PF00561">
    <property type="entry name" value="Abhydrolase_1"/>
    <property type="match status" value="1"/>
</dbReference>
<gene>
    <name evidence="6" type="ORF">SAMN05444351_2414</name>
</gene>
<evidence type="ECO:0000259" key="5">
    <source>
        <dbReference type="Pfam" id="PF00561"/>
    </source>
</evidence>
<dbReference type="InterPro" id="IPR029058">
    <property type="entry name" value="AB_hydrolase_fold"/>
</dbReference>
<keyword evidence="2" id="KW-0732">Signal</keyword>
<sequence length="534" mass="55323">MTGTRPSRPTVEVMRLRRGMLAATTGLLLAVTGCTSFSESSGGSDASSSAASSTPAEPEAAPITWQDCDTEITDLVAGTPGSERDLAFECGRTEVPIDHDEPDGATLPLFLVRATLAGQTDRIGSLLVNPGGPGGSGADAAIGLALSMPEDVLRRFDLVGFDPRGVGLSTAVECIPAELKDRSTAAEPRPTTQAQLDEVLALADEAADACADEYGDALGTFNTVDTARDMDLLREALGDEQLSYLGYSYGTTLGSTYAELFPQNVRALVLDAVVDPDADPQEKAESQAAGLEASFDAFAGNCTGLVSGCPLGGEPRRFLDELLAQAAGAPIPSARPGETRAATPGVIMTAVLAALYDTASWPQLSQSLAAARNGDAAGVFSLADSYTGRLEDGSYTNLTDANLAINCADTPEDETFSEEEVLQLAQDWSARYPLFGAGSAAGLYTCSTWEAPRTPLPERDAEGSAPILVVGNTGDPVTPLPGAEDMAEDLTAGSLLVWQGQGHTAYPKTDCISAAVNAYLIDLTVPQDGLTCPA</sequence>
<name>A0A1M5JB72_9ACTN</name>
<feature type="domain" description="AB hydrolase-1" evidence="5">
    <location>
        <begin position="126"/>
        <end position="506"/>
    </location>
</feature>
<dbReference type="SUPFAM" id="SSF53474">
    <property type="entry name" value="alpha/beta-Hydrolases"/>
    <property type="match status" value="1"/>
</dbReference>
<dbReference type="InterPro" id="IPR051601">
    <property type="entry name" value="Serine_prot/Carboxylest_S33"/>
</dbReference>
<organism evidence="6 7">
    <name type="scientific">Geodermatophilus nigrescens</name>
    <dbReference type="NCBI Taxonomy" id="1070870"/>
    <lineage>
        <taxon>Bacteria</taxon>
        <taxon>Bacillati</taxon>
        <taxon>Actinomycetota</taxon>
        <taxon>Actinomycetes</taxon>
        <taxon>Geodermatophilales</taxon>
        <taxon>Geodermatophilaceae</taxon>
        <taxon>Geodermatophilus</taxon>
    </lineage>
</organism>
<dbReference type="STRING" id="1070870.SAMN05444351_2414"/>
<dbReference type="GO" id="GO:0016787">
    <property type="term" value="F:hydrolase activity"/>
    <property type="evidence" value="ECO:0007669"/>
    <property type="project" value="UniProtKB-KW"/>
</dbReference>
<protein>
    <submittedName>
        <fullName evidence="6">Alpha/beta hydrolase fold</fullName>
    </submittedName>
</protein>